<evidence type="ECO:0000256" key="3">
    <source>
        <dbReference type="ARBA" id="ARBA00016689"/>
    </source>
</evidence>
<comment type="function">
    <text evidence="7 8">DNA-dependent RNA polymerase catalyzes the transcription of DNA into RNA using the four ribonucleoside triphosphates as substrates. Specific core component of RNA polymerase III which synthesizes small RNAs, such as 5S rRNA and tRNAs.</text>
</comment>
<accession>K0KJN4</accession>
<evidence type="ECO:0000259" key="10">
    <source>
        <dbReference type="Pfam" id="PF05645"/>
    </source>
</evidence>
<comment type="similarity">
    <text evidence="8">Belongs to the RNA polymerase beta chain family.</text>
</comment>
<protein>
    <recommendedName>
        <fullName evidence="3 8">DNA-directed RNA polymerase III subunit RPC3</fullName>
        <shortName evidence="8">RNA polymerase III subunit C3</shortName>
    </recommendedName>
</protein>
<dbReference type="InterPro" id="IPR055207">
    <property type="entry name" value="POLR3C_WHD"/>
</dbReference>
<keyword evidence="4 8" id="KW-0240">DNA-directed RNA polymerase</keyword>
<dbReference type="GO" id="GO:0005666">
    <property type="term" value="C:RNA polymerase III complex"/>
    <property type="evidence" value="ECO:0007669"/>
    <property type="project" value="UniProtKB-UniRule"/>
</dbReference>
<feature type="region of interest" description="Disordered" evidence="9">
    <location>
        <begin position="329"/>
        <end position="381"/>
    </location>
</feature>
<organism evidence="13 14">
    <name type="scientific">Wickerhamomyces ciferrii (strain ATCC 14091 / BCRC 22168 / CBS 111 / JCM 3599 / NBRC 0793 / NRRL Y-1031 F-60-10)</name>
    <name type="common">Yeast</name>
    <name type="synonym">Pichia ciferrii</name>
    <dbReference type="NCBI Taxonomy" id="1206466"/>
    <lineage>
        <taxon>Eukaryota</taxon>
        <taxon>Fungi</taxon>
        <taxon>Dikarya</taxon>
        <taxon>Ascomycota</taxon>
        <taxon>Saccharomycotina</taxon>
        <taxon>Saccharomycetes</taxon>
        <taxon>Phaffomycetales</taxon>
        <taxon>Wickerhamomycetaceae</taxon>
        <taxon>Wickerhamomyces</taxon>
    </lineage>
</organism>
<dbReference type="EMBL" id="CAIF01000197">
    <property type="protein sequence ID" value="CCH45475.1"/>
    <property type="molecule type" value="Genomic_DNA"/>
</dbReference>
<dbReference type="HOGENOM" id="CLU_010734_0_0_1"/>
<dbReference type="eggNOG" id="KOG2587">
    <property type="taxonomic scope" value="Eukaryota"/>
</dbReference>
<evidence type="ECO:0000313" key="14">
    <source>
        <dbReference type="Proteomes" id="UP000009328"/>
    </source>
</evidence>
<keyword evidence="6 8" id="KW-0539">Nucleus</keyword>
<dbReference type="InterPro" id="IPR039748">
    <property type="entry name" value="RPC3"/>
</dbReference>
<dbReference type="GO" id="GO:0006351">
    <property type="term" value="P:DNA-templated transcription"/>
    <property type="evidence" value="ECO:0007669"/>
    <property type="project" value="InterPro"/>
</dbReference>
<feature type="domain" description="RNA polymerase III Rpc82 C -terminal" evidence="10">
    <location>
        <begin position="150"/>
        <end position="425"/>
    </location>
</feature>
<dbReference type="FunCoup" id="K0KJN4">
    <property type="interactions" value="521"/>
</dbReference>
<dbReference type="PANTHER" id="PTHR12949">
    <property type="entry name" value="RNA POLYMERASE III DNA DIRECTED -RELATED"/>
    <property type="match status" value="1"/>
</dbReference>
<feature type="compositionally biased region" description="Basic and acidic residues" evidence="9">
    <location>
        <begin position="341"/>
        <end position="358"/>
    </location>
</feature>
<dbReference type="AlphaFoldDB" id="K0KJN4"/>
<evidence type="ECO:0000259" key="11">
    <source>
        <dbReference type="Pfam" id="PF08221"/>
    </source>
</evidence>
<name>K0KJN4_WICCF</name>
<comment type="caution">
    <text evidence="13">The sequence shown here is derived from an EMBL/GenBank/DDBJ whole genome shotgun (WGS) entry which is preliminary data.</text>
</comment>
<evidence type="ECO:0000256" key="5">
    <source>
        <dbReference type="ARBA" id="ARBA00023163"/>
    </source>
</evidence>
<reference evidence="13 14" key="1">
    <citation type="journal article" date="2012" name="Eukaryot. Cell">
        <title>Draft genome sequence of Wickerhamomyces ciferrii NRRL Y-1031 F-60-10.</title>
        <authorList>
            <person name="Schneider J."/>
            <person name="Andrea H."/>
            <person name="Blom J."/>
            <person name="Jaenicke S."/>
            <person name="Ruckert C."/>
            <person name="Schorsch C."/>
            <person name="Szczepanowski R."/>
            <person name="Farwick M."/>
            <person name="Goesmann A."/>
            <person name="Puhler A."/>
            <person name="Schaffer S."/>
            <person name="Tauch A."/>
            <person name="Kohler T."/>
            <person name="Brinkrolf K."/>
        </authorList>
    </citation>
    <scope>NUCLEOTIDE SEQUENCE [LARGE SCALE GENOMIC DNA]</scope>
    <source>
        <strain evidence="14">ATCC 14091 / BCRC 22168 / CBS 111 / JCM 3599 / NBRC 0793 / NRRL Y-1031 F-60-10</strain>
    </source>
</reference>
<comment type="subunit">
    <text evidence="2 8">Component of the RNA polymerase III (Pol III) complex consisting of 17 subunits.</text>
</comment>
<evidence type="ECO:0000313" key="13">
    <source>
        <dbReference type="EMBL" id="CCH45475.1"/>
    </source>
</evidence>
<evidence type="ECO:0000256" key="8">
    <source>
        <dbReference type="RuleBase" id="RU367076"/>
    </source>
</evidence>
<feature type="domain" description="RNA polymerase III subunit RPC82-related helix-turn-helix" evidence="11">
    <location>
        <begin position="16"/>
        <end position="75"/>
    </location>
</feature>
<evidence type="ECO:0000259" key="12">
    <source>
        <dbReference type="Pfam" id="PF22536"/>
    </source>
</evidence>
<dbReference type="InterPro" id="IPR013197">
    <property type="entry name" value="RNA_pol_III_RPC82-rel_HTH"/>
</dbReference>
<dbReference type="InParanoid" id="K0KJN4"/>
<feature type="domain" description="DNA-directed RNA polymerase III subunit RPC3 winged-helix" evidence="12">
    <location>
        <begin position="433"/>
        <end position="506"/>
    </location>
</feature>
<dbReference type="STRING" id="1206466.K0KJN4"/>
<evidence type="ECO:0000256" key="1">
    <source>
        <dbReference type="ARBA" id="ARBA00004123"/>
    </source>
</evidence>
<dbReference type="GO" id="GO:0003697">
    <property type="term" value="F:single-stranded DNA binding"/>
    <property type="evidence" value="ECO:0007669"/>
    <property type="project" value="UniProtKB-UniRule"/>
</dbReference>
<gene>
    <name evidence="13" type="primary">RPC3</name>
    <name evidence="13" type="ORF">BN7_5057</name>
</gene>
<comment type="subcellular location">
    <subcellularLocation>
        <location evidence="1 8">Nucleus</location>
    </subcellularLocation>
</comment>
<sequence length="593" mass="67116">MAITEPSKTQSSESYLYTELIESYLGKRAAFISSILISYGRLTSKEISKKAKLPVSVVKKTLVSLIQLNCVSIWNDVSSRTPTTHYYFKESGALQLLYSGEIIAYVDKLYHNDSLTQIITNFLSLGNLTISEYISSFGSNDKEAIYNLEKNFATLVSDKFLIPITKYNFSPILDLWLTTYKKAYQKIPKTSTLSELKRKSEAKAVAKLEFLKLLEHEPENLHIKDKTTSLTKINPTISLSFNIERFLKHKRSVQLSKFCAHRVGNITSIIYECSLLATEKNSPSVKNPLHQIELSNEEFEDPKSYEPKTSCTFNARDVLKFLPKDLDLKNTVLNGPPPKRKNSDSEPRGGGKRIKLEDGFAATNGNGDSHNNGNNDDEDDEFDIGTSTITIVEQHLKILSTSVIPFLKKASNGLYYVPFPELSSILHKAVYDAVLSSTLGPPCSRILRCVRDNRLVSEKLINSVALLKEKDARSLTSLLVKYNSLQIQEIPKSADRAASKSVFLFRFNEKHSFNFLKNNICWNIGQLFEKIDFLKQENASLLAKANREDVKGKESELLLASELTQLKQVQDRELESVVKINRLVSIWEVFKFF</sequence>
<evidence type="ECO:0000256" key="6">
    <source>
        <dbReference type="ARBA" id="ARBA00023242"/>
    </source>
</evidence>
<dbReference type="InterPro" id="IPR008806">
    <property type="entry name" value="RNA_pol_III_Rpc82_C"/>
</dbReference>
<dbReference type="Pfam" id="PF20912">
    <property type="entry name" value="RPC3_helical"/>
    <property type="match status" value="1"/>
</dbReference>
<dbReference type="InterPro" id="IPR036388">
    <property type="entry name" value="WH-like_DNA-bd_sf"/>
</dbReference>
<keyword evidence="5 8" id="KW-0804">Transcription</keyword>
<feature type="compositionally biased region" description="Low complexity" evidence="9">
    <location>
        <begin position="364"/>
        <end position="374"/>
    </location>
</feature>
<dbReference type="Pfam" id="PF08221">
    <property type="entry name" value="HTH_9"/>
    <property type="match status" value="1"/>
</dbReference>
<evidence type="ECO:0000256" key="2">
    <source>
        <dbReference type="ARBA" id="ARBA00011206"/>
    </source>
</evidence>
<evidence type="ECO:0000256" key="7">
    <source>
        <dbReference type="ARBA" id="ARBA00025127"/>
    </source>
</evidence>
<dbReference type="Gene3D" id="1.10.10.10">
    <property type="entry name" value="Winged helix-like DNA-binding domain superfamily/Winged helix DNA-binding domain"/>
    <property type="match status" value="2"/>
</dbReference>
<keyword evidence="14" id="KW-1185">Reference proteome</keyword>
<evidence type="ECO:0000256" key="4">
    <source>
        <dbReference type="ARBA" id="ARBA00022478"/>
    </source>
</evidence>
<dbReference type="Pfam" id="PF05645">
    <property type="entry name" value="RNA_pol_Rpc82"/>
    <property type="match status" value="1"/>
</dbReference>
<dbReference type="PANTHER" id="PTHR12949:SF0">
    <property type="entry name" value="DNA-DIRECTED RNA POLYMERASE III SUBUNIT RPC3"/>
    <property type="match status" value="1"/>
</dbReference>
<proteinExistence type="inferred from homology"/>
<evidence type="ECO:0000256" key="9">
    <source>
        <dbReference type="SAM" id="MobiDB-lite"/>
    </source>
</evidence>
<dbReference type="Proteomes" id="UP000009328">
    <property type="component" value="Unassembled WGS sequence"/>
</dbReference>
<dbReference type="Pfam" id="PF22536">
    <property type="entry name" value="WHD_POLR3C"/>
    <property type="match status" value="1"/>
</dbReference>